<protein>
    <recommendedName>
        <fullName evidence="1">Peptide N-acetyl-beta-D-glucosaminyl asparaginase amidase A N-terminal domain-containing protein</fullName>
    </recommendedName>
</protein>
<evidence type="ECO:0000313" key="3">
    <source>
        <dbReference type="Proteomes" id="UP000193642"/>
    </source>
</evidence>
<gene>
    <name evidence="2" type="ORF">BCR33DRAFT_6948</name>
</gene>
<dbReference type="STRING" id="329046.A0A1Y2D364"/>
<dbReference type="PANTHER" id="PTHR31104">
    <property type="entry name" value="PEPTIDE-N4-(N-ACETYL-BETA-GLUCOSAMINYL)ASPARAGINE AMIDASE A PROTEIN"/>
    <property type="match status" value="1"/>
</dbReference>
<dbReference type="Proteomes" id="UP000193642">
    <property type="component" value="Unassembled WGS sequence"/>
</dbReference>
<dbReference type="AlphaFoldDB" id="A0A1Y2D364"/>
<comment type="caution">
    <text evidence="2">The sequence shown here is derived from an EMBL/GenBank/DDBJ whole genome shotgun (WGS) entry which is preliminary data.</text>
</comment>
<reference evidence="2 3" key="1">
    <citation type="submission" date="2016-07" db="EMBL/GenBank/DDBJ databases">
        <title>Pervasive Adenine N6-methylation of Active Genes in Fungi.</title>
        <authorList>
            <consortium name="DOE Joint Genome Institute"/>
            <person name="Mondo S.J."/>
            <person name="Dannebaum R.O."/>
            <person name="Kuo R.C."/>
            <person name="Labutti K."/>
            <person name="Haridas S."/>
            <person name="Kuo A."/>
            <person name="Salamov A."/>
            <person name="Ahrendt S.R."/>
            <person name="Lipzen A."/>
            <person name="Sullivan W."/>
            <person name="Andreopoulos W.B."/>
            <person name="Clum A."/>
            <person name="Lindquist E."/>
            <person name="Daum C."/>
            <person name="Ramamoorthy G.K."/>
            <person name="Gryganskyi A."/>
            <person name="Culley D."/>
            <person name="Magnuson J.K."/>
            <person name="James T.Y."/>
            <person name="O'Malley M.A."/>
            <person name="Stajich J.E."/>
            <person name="Spatafora J.W."/>
            <person name="Visel A."/>
            <person name="Grigoriev I.V."/>
        </authorList>
    </citation>
    <scope>NUCLEOTIDE SEQUENCE [LARGE SCALE GENOMIC DNA]</scope>
    <source>
        <strain evidence="2 3">JEL800</strain>
    </source>
</reference>
<accession>A0A1Y2D364</accession>
<dbReference type="Pfam" id="PF12222">
    <property type="entry name" value="PNGaseA"/>
    <property type="match status" value="1"/>
</dbReference>
<dbReference type="InterPro" id="IPR056948">
    <property type="entry name" value="PNGaseA_N"/>
</dbReference>
<keyword evidence="3" id="KW-1185">Reference proteome</keyword>
<organism evidence="2 3">
    <name type="scientific">Rhizoclosmatium globosum</name>
    <dbReference type="NCBI Taxonomy" id="329046"/>
    <lineage>
        <taxon>Eukaryota</taxon>
        <taxon>Fungi</taxon>
        <taxon>Fungi incertae sedis</taxon>
        <taxon>Chytridiomycota</taxon>
        <taxon>Chytridiomycota incertae sedis</taxon>
        <taxon>Chytridiomycetes</taxon>
        <taxon>Chytridiales</taxon>
        <taxon>Chytriomycetaceae</taxon>
        <taxon>Rhizoclosmatium</taxon>
    </lineage>
</organism>
<evidence type="ECO:0000259" key="1">
    <source>
        <dbReference type="Pfam" id="PF12222"/>
    </source>
</evidence>
<name>A0A1Y2D364_9FUNG</name>
<dbReference type="InterPro" id="IPR021102">
    <property type="entry name" value="PNGase_A"/>
</dbReference>
<sequence>MNIPLANLTTPNPNTAASLLPPTSAFPPTNYTETFQLASPLTLPLTNPICTTTLGWHAFKSSYGNPWVTKHFVVPPNCGTSWSTIVLTLQSSAKGRQFDRIYQVWVNGFELLRGCTNEPTRDGVWWEIRKDVTDLSPVFQRSTSGGGGMTVTVALDNVNDDVYTGVYNTSVSFEFYSMVQTGFGKNSVPDMAVALESKELYPHIVLDGTGKAASFKVPLLPRNILRAELEYYVSYHQSDEFYYVNGPDDSYASPENGIFGGGTYKELQVYIDDIQVGVEAPFQLVYTGANDPKLWKPISPIRSEDFPSYRFDLTPFASVLANGKEHTITLNVTTQTKKSLWFVDGILRLWLDDSGAPVTGTVMETSFENIEPTVQVVKHENGIDFAASTSVVKKSLVRGQVGDWITSISKRIEFDGFVNYTQEGKSVTGWHNIATSTFWNVTSVITGVVRGWGFTVSTYPMTFNFTQIPMSTNGSLYYSYTLYDHAQNVNTFLSMTGRGSSSNTMERHIAEGFVSNLQTLPHSWWNNDSHIASYSSVVLNDDGCVSYGRNVQTVNGTIISDKVQESKPSK</sequence>
<evidence type="ECO:0000313" key="2">
    <source>
        <dbReference type="EMBL" id="ORY53722.1"/>
    </source>
</evidence>
<dbReference type="OrthoDB" id="1612078at2759"/>
<dbReference type="EMBL" id="MCGO01000001">
    <property type="protein sequence ID" value="ORY53722.1"/>
    <property type="molecule type" value="Genomic_DNA"/>
</dbReference>
<feature type="domain" description="Peptide N-acetyl-beta-D-glucosaminyl asparaginase amidase A N-terminal" evidence="1">
    <location>
        <begin position="48"/>
        <end position="365"/>
    </location>
</feature>
<proteinExistence type="predicted"/>